<name>A0A853GSI4_9BURK</name>
<evidence type="ECO:0000313" key="6">
    <source>
        <dbReference type="Proteomes" id="UP000554144"/>
    </source>
</evidence>
<dbReference type="PRINTS" id="PR00035">
    <property type="entry name" value="HTHGNTR"/>
</dbReference>
<evidence type="ECO:0000313" key="5">
    <source>
        <dbReference type="EMBL" id="NYT85151.1"/>
    </source>
</evidence>
<feature type="domain" description="HTH gntR-type" evidence="4">
    <location>
        <begin position="8"/>
        <end position="75"/>
    </location>
</feature>
<dbReference type="Gene3D" id="1.20.120.530">
    <property type="entry name" value="GntR ligand-binding domain-like"/>
    <property type="match status" value="1"/>
</dbReference>
<dbReference type="PANTHER" id="PTHR43537">
    <property type="entry name" value="TRANSCRIPTIONAL REGULATOR, GNTR FAMILY"/>
    <property type="match status" value="1"/>
</dbReference>
<dbReference type="InterPro" id="IPR011711">
    <property type="entry name" value="GntR_C"/>
</dbReference>
<evidence type="ECO:0000256" key="2">
    <source>
        <dbReference type="ARBA" id="ARBA00023125"/>
    </source>
</evidence>
<dbReference type="SUPFAM" id="SSF48008">
    <property type="entry name" value="GntR ligand-binding domain-like"/>
    <property type="match status" value="1"/>
</dbReference>
<dbReference type="InterPro" id="IPR036388">
    <property type="entry name" value="WH-like_DNA-bd_sf"/>
</dbReference>
<dbReference type="OrthoDB" id="9799812at2"/>
<reference evidence="5 6" key="1">
    <citation type="submission" date="2020-07" db="EMBL/GenBank/DDBJ databases">
        <title>Taxonomic revisions and descriptions of new bacterial species based on genomic comparisons in the high-G+C-content subgroup of the family Alcaligenaceae.</title>
        <authorList>
            <person name="Szabo A."/>
            <person name="Felfoldi T."/>
        </authorList>
    </citation>
    <scope>NUCLEOTIDE SEQUENCE [LARGE SCALE GENOMIC DNA]</scope>
    <source>
        <strain evidence="5 6">DSM 25667</strain>
    </source>
</reference>
<evidence type="ECO:0000256" key="3">
    <source>
        <dbReference type="ARBA" id="ARBA00023163"/>
    </source>
</evidence>
<dbReference type="Pfam" id="PF07729">
    <property type="entry name" value="FCD"/>
    <property type="match status" value="1"/>
</dbReference>
<dbReference type="InterPro" id="IPR008920">
    <property type="entry name" value="TF_FadR/GntR_C"/>
</dbReference>
<proteinExistence type="predicted"/>
<dbReference type="SMART" id="SM00345">
    <property type="entry name" value="HTH_GNTR"/>
    <property type="match status" value="1"/>
</dbReference>
<dbReference type="Proteomes" id="UP000554144">
    <property type="component" value="Unassembled WGS sequence"/>
</dbReference>
<dbReference type="GO" id="GO:0003677">
    <property type="term" value="F:DNA binding"/>
    <property type="evidence" value="ECO:0007669"/>
    <property type="project" value="UniProtKB-KW"/>
</dbReference>
<accession>A0A853GSI4</accession>
<keyword evidence="6" id="KW-1185">Reference proteome</keyword>
<protein>
    <submittedName>
        <fullName evidence="5">GntR family transcriptional regulator</fullName>
    </submittedName>
</protein>
<dbReference type="GO" id="GO:0003700">
    <property type="term" value="F:DNA-binding transcription factor activity"/>
    <property type="evidence" value="ECO:0007669"/>
    <property type="project" value="InterPro"/>
</dbReference>
<comment type="caution">
    <text evidence="5">The sequence shown here is derived from an EMBL/GenBank/DDBJ whole genome shotgun (WGS) entry which is preliminary data.</text>
</comment>
<dbReference type="InterPro" id="IPR036390">
    <property type="entry name" value="WH_DNA-bd_sf"/>
</dbReference>
<dbReference type="SUPFAM" id="SSF46785">
    <property type="entry name" value="Winged helix' DNA-binding domain"/>
    <property type="match status" value="1"/>
</dbReference>
<keyword evidence="2" id="KW-0238">DNA-binding</keyword>
<evidence type="ECO:0000256" key="1">
    <source>
        <dbReference type="ARBA" id="ARBA00023015"/>
    </source>
</evidence>
<gene>
    <name evidence="5" type="ORF">H0A62_06005</name>
</gene>
<keyword evidence="1" id="KW-0805">Transcription regulation</keyword>
<organism evidence="5 6">
    <name type="scientific">Pollutimonas harenae</name>
    <dbReference type="NCBI Taxonomy" id="657015"/>
    <lineage>
        <taxon>Bacteria</taxon>
        <taxon>Pseudomonadati</taxon>
        <taxon>Pseudomonadota</taxon>
        <taxon>Betaproteobacteria</taxon>
        <taxon>Burkholderiales</taxon>
        <taxon>Alcaligenaceae</taxon>
        <taxon>Pollutimonas</taxon>
    </lineage>
</organism>
<dbReference type="SMART" id="SM00895">
    <property type="entry name" value="FCD"/>
    <property type="match status" value="1"/>
</dbReference>
<dbReference type="Gene3D" id="1.10.10.10">
    <property type="entry name" value="Winged helix-like DNA-binding domain superfamily/Winged helix DNA-binding domain"/>
    <property type="match status" value="1"/>
</dbReference>
<keyword evidence="3" id="KW-0804">Transcription</keyword>
<dbReference type="PANTHER" id="PTHR43537:SF24">
    <property type="entry name" value="GLUCONATE OPERON TRANSCRIPTIONAL REPRESSOR"/>
    <property type="match status" value="1"/>
</dbReference>
<dbReference type="RefSeq" id="WP_130037289.1">
    <property type="nucleotide sequence ID" value="NZ_JACCEV010000001.1"/>
</dbReference>
<dbReference type="Pfam" id="PF00392">
    <property type="entry name" value="GntR"/>
    <property type="match status" value="1"/>
</dbReference>
<dbReference type="EMBL" id="JACCEV010000001">
    <property type="protein sequence ID" value="NYT85151.1"/>
    <property type="molecule type" value="Genomic_DNA"/>
</dbReference>
<dbReference type="CDD" id="cd07377">
    <property type="entry name" value="WHTH_GntR"/>
    <property type="match status" value="1"/>
</dbReference>
<dbReference type="InterPro" id="IPR000524">
    <property type="entry name" value="Tscrpt_reg_HTH_GntR"/>
</dbReference>
<sequence>MKASRRHGHTAELAYQWIKSRILRNDWPDGVQLKESSLSREIGVSRTPIREALRRLTLEGLVETIPNQGSRLQSWSDHDLDEIFGLRVLLESHGAGLAAQRITESEQERLHTLCSAMEQVVAQGRDDVSARQQLTQLNEEFHNLVVEAAHSERLRALIAQVISLPLIYRTFNIYDDTEIMRSMAHHRELADAFLARDSAWAESVMRAHLLAGHQATRRMLPK</sequence>
<dbReference type="PROSITE" id="PS50949">
    <property type="entry name" value="HTH_GNTR"/>
    <property type="match status" value="1"/>
</dbReference>
<dbReference type="AlphaFoldDB" id="A0A853GSI4"/>
<evidence type="ECO:0000259" key="4">
    <source>
        <dbReference type="PROSITE" id="PS50949"/>
    </source>
</evidence>